<feature type="domain" description="Phosphatidate phosphatase APP1 catalytic" evidence="1">
    <location>
        <begin position="134"/>
        <end position="292"/>
    </location>
</feature>
<gene>
    <name evidence="2" type="ORF">FHS75_001903</name>
</gene>
<protein>
    <submittedName>
        <fullName evidence="2">Phosphatidate phosphatase APP1</fullName>
    </submittedName>
</protein>
<dbReference type="InterPro" id="IPR019236">
    <property type="entry name" value="APP1_cat"/>
</dbReference>
<organism evidence="2 3">
    <name type="scientific">Novosphingobium marinum</name>
    <dbReference type="NCBI Taxonomy" id="1514948"/>
    <lineage>
        <taxon>Bacteria</taxon>
        <taxon>Pseudomonadati</taxon>
        <taxon>Pseudomonadota</taxon>
        <taxon>Alphaproteobacteria</taxon>
        <taxon>Sphingomonadales</taxon>
        <taxon>Sphingomonadaceae</taxon>
        <taxon>Novosphingobium</taxon>
    </lineage>
</organism>
<evidence type="ECO:0000313" key="2">
    <source>
        <dbReference type="EMBL" id="NYH95574.1"/>
    </source>
</evidence>
<dbReference type="EMBL" id="JACBZF010000003">
    <property type="protein sequence ID" value="NYH95574.1"/>
    <property type="molecule type" value="Genomic_DNA"/>
</dbReference>
<dbReference type="Pfam" id="PF09949">
    <property type="entry name" value="APP1_cat"/>
    <property type="match status" value="1"/>
</dbReference>
<evidence type="ECO:0000313" key="3">
    <source>
        <dbReference type="Proteomes" id="UP000522081"/>
    </source>
</evidence>
<name>A0A7Y9XVZ0_9SPHN</name>
<dbReference type="PANTHER" id="PTHR28208:SF3">
    <property type="entry name" value="PHOSPHATIDATE PHOSPHATASE APP1"/>
    <property type="match status" value="1"/>
</dbReference>
<dbReference type="AlphaFoldDB" id="A0A7Y9XVZ0"/>
<dbReference type="InterPro" id="IPR052935">
    <property type="entry name" value="Mg2+_PAP"/>
</dbReference>
<reference evidence="2 3" key="1">
    <citation type="submission" date="2020-07" db="EMBL/GenBank/DDBJ databases">
        <title>Genomic Encyclopedia of Type Strains, Phase IV (KMG-IV): sequencing the most valuable type-strain genomes for metagenomic binning, comparative biology and taxonomic classification.</title>
        <authorList>
            <person name="Goeker M."/>
        </authorList>
    </citation>
    <scope>NUCLEOTIDE SEQUENCE [LARGE SCALE GENOMIC DNA]</scope>
    <source>
        <strain evidence="2 3">DSM 29043</strain>
    </source>
</reference>
<dbReference type="Proteomes" id="UP000522081">
    <property type="component" value="Unassembled WGS sequence"/>
</dbReference>
<dbReference type="RefSeq" id="WP_179407493.1">
    <property type="nucleotide sequence ID" value="NZ_BMGF01000003.1"/>
</dbReference>
<keyword evidence="3" id="KW-1185">Reference proteome</keyword>
<dbReference type="PANTHER" id="PTHR28208">
    <property type="entry name" value="PHOSPHATIDATE PHOSPHATASE APP1"/>
    <property type="match status" value="1"/>
</dbReference>
<accession>A0A7Y9XVZ0</accession>
<proteinExistence type="predicted"/>
<dbReference type="GO" id="GO:0008195">
    <property type="term" value="F:phosphatidate phosphatase activity"/>
    <property type="evidence" value="ECO:0007669"/>
    <property type="project" value="InterPro"/>
</dbReference>
<comment type="caution">
    <text evidence="2">The sequence shown here is derived from an EMBL/GenBank/DDBJ whole genome shotgun (WGS) entry which is preliminary data.</text>
</comment>
<evidence type="ECO:0000259" key="1">
    <source>
        <dbReference type="Pfam" id="PF09949"/>
    </source>
</evidence>
<sequence>MPFFGRPAIVRPYFGYRNTGRLVLAARALRARAPNWDRETTFAKLRTLFRHFASHEVAELDVGIEARSETGRTVEARCKTDREGFCHFDLALGAGWPLPERTSWETVTLRWINREGPQQVAGYVLAPGREQALGVVSDIDDTIMETGAHDLLSNWRRVLAQMPGERLPVPGAAALFESLGGGVAGQTRPATRRPFFYVSSSPWNLFDYLLAFKQAHGLPQGPMMLRDWGFDRATLGGKGHGRHKAAAVGKLVEFYEGMRFALIGDSTQADALAWAEAVQAHPDSIAGVFIRKAPGAAIGDEEQAALEAIDRAGVPLWIGENYDVEADFLRSLGFSDHGETQTVVEAARSDPAASPQVQAREP</sequence>